<feature type="region of interest" description="Disordered" evidence="1">
    <location>
        <begin position="39"/>
        <end position="60"/>
    </location>
</feature>
<organism evidence="2">
    <name type="scientific">marine sediment metagenome</name>
    <dbReference type="NCBI Taxonomy" id="412755"/>
    <lineage>
        <taxon>unclassified sequences</taxon>
        <taxon>metagenomes</taxon>
        <taxon>ecological metagenomes</taxon>
    </lineage>
</organism>
<dbReference type="EMBL" id="LAZR01000033">
    <property type="protein sequence ID" value="KKO01965.1"/>
    <property type="molecule type" value="Genomic_DNA"/>
</dbReference>
<reference evidence="2" key="1">
    <citation type="journal article" date="2015" name="Nature">
        <title>Complex archaea that bridge the gap between prokaryotes and eukaryotes.</title>
        <authorList>
            <person name="Spang A."/>
            <person name="Saw J.H."/>
            <person name="Jorgensen S.L."/>
            <person name="Zaremba-Niedzwiedzka K."/>
            <person name="Martijn J."/>
            <person name="Lind A.E."/>
            <person name="van Eijk R."/>
            <person name="Schleper C."/>
            <person name="Guy L."/>
            <person name="Ettema T.J."/>
        </authorList>
    </citation>
    <scope>NUCLEOTIDE SEQUENCE</scope>
</reference>
<name>A0A0F9VD56_9ZZZZ</name>
<accession>A0A0F9VD56</accession>
<evidence type="ECO:0000256" key="1">
    <source>
        <dbReference type="SAM" id="MobiDB-lite"/>
    </source>
</evidence>
<dbReference type="AlphaFoldDB" id="A0A0F9VD56"/>
<proteinExistence type="predicted"/>
<comment type="caution">
    <text evidence="2">The sequence shown here is derived from an EMBL/GenBank/DDBJ whole genome shotgun (WGS) entry which is preliminary data.</text>
</comment>
<protein>
    <submittedName>
        <fullName evidence="2">Uncharacterized protein</fullName>
    </submittedName>
</protein>
<sequence>MKIKGGDLKLWMDEDWPGDDFYWDHDLFDDEPDPELTYDTDDLGPLLYQGHDEDPTGGKGIDLAKQVRRWRKVTGKTVFSVAVPKEKEAEFKAYIKSLGGSTL</sequence>
<gene>
    <name evidence="2" type="ORF">LCGC14_0113200</name>
</gene>
<evidence type="ECO:0000313" key="2">
    <source>
        <dbReference type="EMBL" id="KKO01965.1"/>
    </source>
</evidence>